<evidence type="ECO:0000313" key="1">
    <source>
        <dbReference type="EMBL" id="RKX68178.1"/>
    </source>
</evidence>
<proteinExistence type="predicted"/>
<dbReference type="Proteomes" id="UP000271125">
    <property type="component" value="Unassembled WGS sequence"/>
</dbReference>
<organism evidence="1 2">
    <name type="scientific">candidate division TA06 bacterium</name>
    <dbReference type="NCBI Taxonomy" id="2250710"/>
    <lineage>
        <taxon>Bacteria</taxon>
        <taxon>Bacteria division TA06</taxon>
    </lineage>
</organism>
<dbReference type="AlphaFoldDB" id="A0A660SBK5"/>
<evidence type="ECO:0000313" key="2">
    <source>
        <dbReference type="Proteomes" id="UP000271125"/>
    </source>
</evidence>
<dbReference type="EMBL" id="QNBD01000307">
    <property type="protein sequence ID" value="RKX68178.1"/>
    <property type="molecule type" value="Genomic_DNA"/>
</dbReference>
<comment type="caution">
    <text evidence="1">The sequence shown here is derived from an EMBL/GenBank/DDBJ whole genome shotgun (WGS) entry which is preliminary data.</text>
</comment>
<reference evidence="1 2" key="1">
    <citation type="submission" date="2018-06" db="EMBL/GenBank/DDBJ databases">
        <title>Extensive metabolic versatility and redundancy in microbially diverse, dynamic hydrothermal sediments.</title>
        <authorList>
            <person name="Dombrowski N."/>
            <person name="Teske A."/>
            <person name="Baker B.J."/>
        </authorList>
    </citation>
    <scope>NUCLEOTIDE SEQUENCE [LARGE SCALE GENOMIC DNA]</scope>
    <source>
        <strain evidence="1">B10_G13</strain>
    </source>
</reference>
<gene>
    <name evidence="1" type="ORF">DRP43_06065</name>
</gene>
<protein>
    <submittedName>
        <fullName evidence="1">Uncharacterized protein</fullName>
    </submittedName>
</protein>
<accession>A0A660SBK5</accession>
<sequence length="339" mass="40416">MKRGKKLTKENLLGDPIVMDILDLFLPTPDRGIRWREFQKLNHHPQKIKYRLKQLTEKGILKHNKKEAYFLKEKYYNIASQKYASKLMDSFPSNKMGPYISYDFFCNLYGFDFSKMHKNERKKIGDALDYLYKSLDILNEIMNEQFNQICKDIIEEYFKNLEEEERIFISKNLYDIVLFITAHINIVNNLFEKKPYLLHRTKEDIKEIYKRAYSYLNYNEEQIDLLTNATYLLLEGILDLSPFRYGLIVFESLNLKLSSHSVAFSLDKPEIDDYLRLKIINNIFKNGKIDIKIVKSELKSLGKKRLEYTNKGIPLPPNISKEIDKKIEFYKKIERILNL</sequence>
<name>A0A660SBK5_UNCT6</name>